<dbReference type="Proteomes" id="UP000002051">
    <property type="component" value="Chromosome 8"/>
</dbReference>
<organism evidence="1 3">
    <name type="scientific">Medicago truncatula</name>
    <name type="common">Barrel medic</name>
    <name type="synonym">Medicago tribuloides</name>
    <dbReference type="NCBI Taxonomy" id="3880"/>
    <lineage>
        <taxon>Eukaryota</taxon>
        <taxon>Viridiplantae</taxon>
        <taxon>Streptophyta</taxon>
        <taxon>Embryophyta</taxon>
        <taxon>Tracheophyta</taxon>
        <taxon>Spermatophyta</taxon>
        <taxon>Magnoliopsida</taxon>
        <taxon>eudicotyledons</taxon>
        <taxon>Gunneridae</taxon>
        <taxon>Pentapetalae</taxon>
        <taxon>rosids</taxon>
        <taxon>fabids</taxon>
        <taxon>Fabales</taxon>
        <taxon>Fabaceae</taxon>
        <taxon>Papilionoideae</taxon>
        <taxon>50 kb inversion clade</taxon>
        <taxon>NPAAA clade</taxon>
        <taxon>Hologalegina</taxon>
        <taxon>IRL clade</taxon>
        <taxon>Trifolieae</taxon>
        <taxon>Medicago</taxon>
    </lineage>
</organism>
<sequence>MVLGGDPVFTSLQDQEMKEIEQKLIIARQTLYKTKSGIANRSGNDVGVPPGFSFNLVNTLNFGNFSDGGSKAKTRKVDDFQAVLKECKCGGKVNESNHLLKVSSMTDYLIKCGEKWDKWPKDSSLDNRSKFITLKTSVQELIIMSCGLKRD</sequence>
<accession>A0A072TRV1</accession>
<reference evidence="2" key="3">
    <citation type="submission" date="2015-04" db="UniProtKB">
        <authorList>
            <consortium name="EnsemblPlants"/>
        </authorList>
    </citation>
    <scope>IDENTIFICATION</scope>
    <source>
        <strain evidence="2">cv. Jemalong A17</strain>
    </source>
</reference>
<dbReference type="EnsemblPlants" id="KEH19578">
    <property type="protein sequence ID" value="KEH19578"/>
    <property type="gene ID" value="MTR_8g464210"/>
</dbReference>
<reference evidence="1 3" key="2">
    <citation type="journal article" date="2014" name="BMC Genomics">
        <title>An improved genome release (version Mt4.0) for the model legume Medicago truncatula.</title>
        <authorList>
            <person name="Tang H."/>
            <person name="Krishnakumar V."/>
            <person name="Bidwell S."/>
            <person name="Rosen B."/>
            <person name="Chan A."/>
            <person name="Zhou S."/>
            <person name="Gentzbittel L."/>
            <person name="Childs K.L."/>
            <person name="Yandell M."/>
            <person name="Gundlach H."/>
            <person name="Mayer K.F."/>
            <person name="Schwartz D.C."/>
            <person name="Town C.D."/>
        </authorList>
    </citation>
    <scope>GENOME REANNOTATION</scope>
    <source>
        <strain evidence="1">A17</strain>
        <strain evidence="2 3">cv. Jemalong A17</strain>
    </source>
</reference>
<proteinExistence type="predicted"/>
<evidence type="ECO:0000313" key="1">
    <source>
        <dbReference type="EMBL" id="KEH19578.1"/>
    </source>
</evidence>
<evidence type="ECO:0000313" key="3">
    <source>
        <dbReference type="Proteomes" id="UP000002051"/>
    </source>
</evidence>
<evidence type="ECO:0000313" key="2">
    <source>
        <dbReference type="EnsemblPlants" id="KEH19578"/>
    </source>
</evidence>
<dbReference type="HOGENOM" id="CLU_1734224_0_0_1"/>
<name>A0A072TRV1_MEDTR</name>
<gene>
    <name evidence="1" type="ordered locus">MTR_8g464210</name>
</gene>
<dbReference type="EMBL" id="CM001224">
    <property type="protein sequence ID" value="KEH19578.1"/>
    <property type="molecule type" value="Genomic_DNA"/>
</dbReference>
<dbReference type="AlphaFoldDB" id="A0A072TRV1"/>
<protein>
    <submittedName>
        <fullName evidence="1 2">Uncharacterized protein</fullName>
    </submittedName>
</protein>
<keyword evidence="3" id="KW-1185">Reference proteome</keyword>
<reference evidence="1 3" key="1">
    <citation type="journal article" date="2011" name="Nature">
        <title>The Medicago genome provides insight into the evolution of rhizobial symbioses.</title>
        <authorList>
            <person name="Young N.D."/>
            <person name="Debelle F."/>
            <person name="Oldroyd G.E."/>
            <person name="Geurts R."/>
            <person name="Cannon S.B."/>
            <person name="Udvardi M.K."/>
            <person name="Benedito V.A."/>
            <person name="Mayer K.F."/>
            <person name="Gouzy J."/>
            <person name="Schoof H."/>
            <person name="Van de Peer Y."/>
            <person name="Proost S."/>
            <person name="Cook D.R."/>
            <person name="Meyers B.C."/>
            <person name="Spannagl M."/>
            <person name="Cheung F."/>
            <person name="De Mita S."/>
            <person name="Krishnakumar V."/>
            <person name="Gundlach H."/>
            <person name="Zhou S."/>
            <person name="Mudge J."/>
            <person name="Bharti A.K."/>
            <person name="Murray J.D."/>
            <person name="Naoumkina M.A."/>
            <person name="Rosen B."/>
            <person name="Silverstein K.A."/>
            <person name="Tang H."/>
            <person name="Rombauts S."/>
            <person name="Zhao P.X."/>
            <person name="Zhou P."/>
            <person name="Barbe V."/>
            <person name="Bardou P."/>
            <person name="Bechner M."/>
            <person name="Bellec A."/>
            <person name="Berger A."/>
            <person name="Berges H."/>
            <person name="Bidwell S."/>
            <person name="Bisseling T."/>
            <person name="Choisne N."/>
            <person name="Couloux A."/>
            <person name="Denny R."/>
            <person name="Deshpande S."/>
            <person name="Dai X."/>
            <person name="Doyle J.J."/>
            <person name="Dudez A.M."/>
            <person name="Farmer A.D."/>
            <person name="Fouteau S."/>
            <person name="Franken C."/>
            <person name="Gibelin C."/>
            <person name="Gish J."/>
            <person name="Goldstein S."/>
            <person name="Gonzalez A.J."/>
            <person name="Green P.J."/>
            <person name="Hallab A."/>
            <person name="Hartog M."/>
            <person name="Hua A."/>
            <person name="Humphray S.J."/>
            <person name="Jeong D.H."/>
            <person name="Jing Y."/>
            <person name="Jocker A."/>
            <person name="Kenton S.M."/>
            <person name="Kim D.J."/>
            <person name="Klee K."/>
            <person name="Lai H."/>
            <person name="Lang C."/>
            <person name="Lin S."/>
            <person name="Macmil S.L."/>
            <person name="Magdelenat G."/>
            <person name="Matthews L."/>
            <person name="McCorrison J."/>
            <person name="Monaghan E.L."/>
            <person name="Mun J.H."/>
            <person name="Najar F.Z."/>
            <person name="Nicholson C."/>
            <person name="Noirot C."/>
            <person name="O'Bleness M."/>
            <person name="Paule C.R."/>
            <person name="Poulain J."/>
            <person name="Prion F."/>
            <person name="Qin B."/>
            <person name="Qu C."/>
            <person name="Retzel E.F."/>
            <person name="Riddle C."/>
            <person name="Sallet E."/>
            <person name="Samain S."/>
            <person name="Samson N."/>
            <person name="Sanders I."/>
            <person name="Saurat O."/>
            <person name="Scarpelli C."/>
            <person name="Schiex T."/>
            <person name="Segurens B."/>
            <person name="Severin A.J."/>
            <person name="Sherrier D.J."/>
            <person name="Shi R."/>
            <person name="Sims S."/>
            <person name="Singer S.R."/>
            <person name="Sinharoy S."/>
            <person name="Sterck L."/>
            <person name="Viollet A."/>
            <person name="Wang B.B."/>
            <person name="Wang K."/>
            <person name="Wang M."/>
            <person name="Wang X."/>
            <person name="Warfsmann J."/>
            <person name="Weissenbach J."/>
            <person name="White D.D."/>
            <person name="White J.D."/>
            <person name="Wiley G.B."/>
            <person name="Wincker P."/>
            <person name="Xing Y."/>
            <person name="Yang L."/>
            <person name="Yao Z."/>
            <person name="Ying F."/>
            <person name="Zhai J."/>
            <person name="Zhou L."/>
            <person name="Zuber A."/>
            <person name="Denarie J."/>
            <person name="Dixon R.A."/>
            <person name="May G.D."/>
            <person name="Schwartz D.C."/>
            <person name="Rogers J."/>
            <person name="Quetier F."/>
            <person name="Town C.D."/>
            <person name="Roe B.A."/>
        </authorList>
    </citation>
    <scope>NUCLEOTIDE SEQUENCE [LARGE SCALE GENOMIC DNA]</scope>
    <source>
        <strain evidence="1">A17</strain>
        <strain evidence="2 3">cv. Jemalong A17</strain>
    </source>
</reference>